<evidence type="ECO:0000313" key="4">
    <source>
        <dbReference type="Proteomes" id="UP001238179"/>
    </source>
</evidence>
<dbReference type="KEGG" id="msil:METEAL_34540"/>
<feature type="signal peptide" evidence="1">
    <location>
        <begin position="1"/>
        <end position="19"/>
    </location>
</feature>
<accession>A0AA48GTW5</accession>
<feature type="chain" id="PRO_5041388742" description="DinB-like domain-containing protein" evidence="1">
    <location>
        <begin position="20"/>
        <end position="186"/>
    </location>
</feature>
<dbReference type="InterPro" id="IPR024775">
    <property type="entry name" value="DinB-like"/>
</dbReference>
<proteinExistence type="predicted"/>
<gene>
    <name evidence="3" type="ORF">METEAL_34540</name>
</gene>
<dbReference type="Gene3D" id="1.20.120.450">
    <property type="entry name" value="dinb family like domain"/>
    <property type="match status" value="1"/>
</dbReference>
<keyword evidence="4" id="KW-1185">Reference proteome</keyword>
<dbReference type="AlphaFoldDB" id="A0AA48GTW5"/>
<dbReference type="RefSeq" id="WP_316412955.1">
    <property type="nucleotide sequence ID" value="NZ_AP027080.1"/>
</dbReference>
<dbReference type="Proteomes" id="UP001238179">
    <property type="component" value="Chromosome"/>
</dbReference>
<reference evidence="4" key="1">
    <citation type="journal article" date="2023" name="Int. J. Syst. Evol. Microbiol.">
        <title>Mesoterricola silvestris gen. nov., sp. nov., Mesoterricola sediminis sp. nov., Geothrix oryzae sp. nov., Geothrix edaphica sp. nov., Geothrix rubra sp. nov., and Geothrix limicola sp. nov., six novel members of Acidobacteriota isolated from soils.</title>
        <authorList>
            <person name="Itoh H."/>
            <person name="Sugisawa Y."/>
            <person name="Mise K."/>
            <person name="Xu Z."/>
            <person name="Kuniyasu M."/>
            <person name="Ushijima N."/>
            <person name="Kawano K."/>
            <person name="Kobayashi E."/>
            <person name="Shiratori Y."/>
            <person name="Masuda Y."/>
            <person name="Senoo K."/>
        </authorList>
    </citation>
    <scope>NUCLEOTIDE SEQUENCE [LARGE SCALE GENOMIC DNA]</scope>
    <source>
        <strain evidence="4">W79</strain>
    </source>
</reference>
<organism evidence="3 4">
    <name type="scientific">Mesoterricola silvestris</name>
    <dbReference type="NCBI Taxonomy" id="2927979"/>
    <lineage>
        <taxon>Bacteria</taxon>
        <taxon>Pseudomonadati</taxon>
        <taxon>Acidobacteriota</taxon>
        <taxon>Holophagae</taxon>
        <taxon>Holophagales</taxon>
        <taxon>Holophagaceae</taxon>
        <taxon>Mesoterricola</taxon>
    </lineage>
</organism>
<feature type="domain" description="DinB-like" evidence="2">
    <location>
        <begin position="41"/>
        <end position="171"/>
    </location>
</feature>
<evidence type="ECO:0000256" key="1">
    <source>
        <dbReference type="SAM" id="SignalP"/>
    </source>
</evidence>
<protein>
    <recommendedName>
        <fullName evidence="2">DinB-like domain-containing protein</fullName>
    </recommendedName>
</protein>
<evidence type="ECO:0000259" key="2">
    <source>
        <dbReference type="Pfam" id="PF12867"/>
    </source>
</evidence>
<dbReference type="InterPro" id="IPR034660">
    <property type="entry name" value="DinB/YfiT-like"/>
</dbReference>
<dbReference type="EMBL" id="AP027080">
    <property type="protein sequence ID" value="BDU74280.1"/>
    <property type="molecule type" value="Genomic_DNA"/>
</dbReference>
<evidence type="ECO:0000313" key="3">
    <source>
        <dbReference type="EMBL" id="BDU74280.1"/>
    </source>
</evidence>
<sequence length="186" mass="19466">MLRNATILAALLAATQVLAQNSEPPKVVKALGATLDGSLALAEKQFVPALEAMPEGGFAFAPTAGEFKGVRNVAAQARHVGAINYWVGSVILGEKPPAEVGKGDGPEALKSKAEVMAYLKASYAYAHKALNSINDKNALVAIKSPFGSGDTSRVTLANILLAHTMDHYGQVVVYLRMNGIVPPASR</sequence>
<name>A0AA48GTW5_9BACT</name>
<dbReference type="Pfam" id="PF12867">
    <property type="entry name" value="DinB_2"/>
    <property type="match status" value="1"/>
</dbReference>
<keyword evidence="1" id="KW-0732">Signal</keyword>
<dbReference type="SUPFAM" id="SSF109854">
    <property type="entry name" value="DinB/YfiT-like putative metalloenzymes"/>
    <property type="match status" value="1"/>
</dbReference>